<evidence type="ECO:0000313" key="2">
    <source>
        <dbReference type="EMBL" id="ENO14301.1"/>
    </source>
</evidence>
<dbReference type="Proteomes" id="UP000013165">
    <property type="component" value="Unassembled WGS sequence"/>
</dbReference>
<comment type="caution">
    <text evidence="2">The sequence shown here is derived from an EMBL/GenBank/DDBJ whole genome shotgun (WGS) entry which is preliminary data.</text>
</comment>
<protein>
    <submittedName>
        <fullName evidence="2">Uncharacterized protein</fullName>
    </submittedName>
</protein>
<gene>
    <name evidence="2" type="ORF">J057_22945</name>
</gene>
<dbReference type="Gene3D" id="2.60.120.200">
    <property type="match status" value="1"/>
</dbReference>
<keyword evidence="1" id="KW-0732">Signal</keyword>
<name>N6WRY5_9GAMM</name>
<organism evidence="2 3">
    <name type="scientific">Marinobacter nanhaiticus D15-8W</name>
    <dbReference type="NCBI Taxonomy" id="626887"/>
    <lineage>
        <taxon>Bacteria</taxon>
        <taxon>Pseudomonadati</taxon>
        <taxon>Pseudomonadota</taxon>
        <taxon>Gammaproteobacteria</taxon>
        <taxon>Pseudomonadales</taxon>
        <taxon>Marinobacteraceae</taxon>
        <taxon>Marinobacter</taxon>
    </lineage>
</organism>
<evidence type="ECO:0000256" key="1">
    <source>
        <dbReference type="SAM" id="SignalP"/>
    </source>
</evidence>
<dbReference type="eggNOG" id="ENOG502ZQCF">
    <property type="taxonomic scope" value="Bacteria"/>
</dbReference>
<dbReference type="OrthoDB" id="5735905at2"/>
<evidence type="ECO:0000313" key="3">
    <source>
        <dbReference type="Proteomes" id="UP000013165"/>
    </source>
</evidence>
<keyword evidence="3" id="KW-1185">Reference proteome</keyword>
<dbReference type="EMBL" id="APLQ01000014">
    <property type="protein sequence ID" value="ENO14301.1"/>
    <property type="molecule type" value="Genomic_DNA"/>
</dbReference>
<feature type="signal peptide" evidence="1">
    <location>
        <begin position="1"/>
        <end position="21"/>
    </location>
</feature>
<proteinExistence type="predicted"/>
<accession>N6WRY5</accession>
<dbReference type="RefSeq" id="WP_004582520.1">
    <property type="nucleotide sequence ID" value="NZ_AP028878.1"/>
</dbReference>
<reference evidence="2 3" key="1">
    <citation type="journal article" date="2013" name="Genome Announc.">
        <title>Genome Sequence of the Polycyclic Aromatic Hydrocarbon-Degrading Bacterium Strain Marinobacter nanhaiticus D15-8WT.</title>
        <authorList>
            <person name="Cui Z."/>
            <person name="Gao W."/>
            <person name="Li Q."/>
            <person name="Xu G."/>
            <person name="Zheng L."/>
        </authorList>
    </citation>
    <scope>NUCLEOTIDE SEQUENCE [LARGE SCALE GENOMIC DNA]</scope>
    <source>
        <strain evidence="2 3">D15-8W</strain>
    </source>
</reference>
<sequence>MRLFALPILAATFLMAQPAHSWTISADFDSGPLGSKADRGGDGFHGAGGNSVYTDEHALKGHAAKLTIEDGSTGYGGWGGEFIFPEKLTKGDTVWYQVHVYVPESFDHYSYGEGGRLKFMRIQTKSKENKNHGYLDFLIDKKNDPNAFKWIYEGEQVWQNIGNPEDLIVKGRWESYQMEATLDNVPVDAGGQAEVRIWKNGVLLKHITGRKTLREPTDFSDRALLFTYWNGGAPKTQSLYVDEITITNEKPSNLDTFGHPLVRNLLDGRSPPGTIESLRIE</sequence>
<feature type="chain" id="PRO_5004127270" evidence="1">
    <location>
        <begin position="22"/>
        <end position="281"/>
    </location>
</feature>
<dbReference type="AlphaFoldDB" id="N6WRY5"/>
<dbReference type="HOGENOM" id="CLU_958962_0_0_6"/>